<dbReference type="AlphaFoldDB" id="A0A9D0Z699"/>
<accession>A0A9D0Z699</accession>
<comment type="caution">
    <text evidence="2">The sequence shown here is derived from an EMBL/GenBank/DDBJ whole genome shotgun (WGS) entry which is preliminary data.</text>
</comment>
<keyword evidence="1" id="KW-1133">Transmembrane helix</keyword>
<evidence type="ECO:0000256" key="1">
    <source>
        <dbReference type="SAM" id="Phobius"/>
    </source>
</evidence>
<feature type="transmembrane region" description="Helical" evidence="1">
    <location>
        <begin position="6"/>
        <end position="24"/>
    </location>
</feature>
<reference evidence="2" key="2">
    <citation type="journal article" date="2021" name="PeerJ">
        <title>Extensive microbial diversity within the chicken gut microbiome revealed by metagenomics and culture.</title>
        <authorList>
            <person name="Gilroy R."/>
            <person name="Ravi A."/>
            <person name="Getino M."/>
            <person name="Pursley I."/>
            <person name="Horton D.L."/>
            <person name="Alikhan N.F."/>
            <person name="Baker D."/>
            <person name="Gharbi K."/>
            <person name="Hall N."/>
            <person name="Watson M."/>
            <person name="Adriaenssens E.M."/>
            <person name="Foster-Nyarko E."/>
            <person name="Jarju S."/>
            <person name="Secka A."/>
            <person name="Antonio M."/>
            <person name="Oren A."/>
            <person name="Chaudhuri R.R."/>
            <person name="La Ragione R."/>
            <person name="Hildebrand F."/>
            <person name="Pallen M.J."/>
        </authorList>
    </citation>
    <scope>NUCLEOTIDE SEQUENCE</scope>
    <source>
        <strain evidence="2">ChiSjej2B20-13462</strain>
    </source>
</reference>
<feature type="transmembrane region" description="Helical" evidence="1">
    <location>
        <begin position="44"/>
        <end position="62"/>
    </location>
</feature>
<organism evidence="2 3">
    <name type="scientific">Candidatus Avoscillospira stercorigallinarum</name>
    <dbReference type="NCBI Taxonomy" id="2840708"/>
    <lineage>
        <taxon>Bacteria</taxon>
        <taxon>Bacillati</taxon>
        <taxon>Bacillota</taxon>
        <taxon>Clostridia</taxon>
        <taxon>Eubacteriales</taxon>
        <taxon>Oscillospiraceae</taxon>
        <taxon>Oscillospiraceae incertae sedis</taxon>
        <taxon>Candidatus Avoscillospira</taxon>
    </lineage>
</organism>
<protein>
    <submittedName>
        <fullName evidence="2">Uncharacterized protein</fullName>
    </submittedName>
</protein>
<evidence type="ECO:0000313" key="2">
    <source>
        <dbReference type="EMBL" id="HIQ69897.1"/>
    </source>
</evidence>
<sequence>MNSFALIRLLTALAVGGLLIYSFYHTSRLERREEPGRERRYAPYGNPWLLPAFLAVLTAAAAPTRQCA</sequence>
<keyword evidence="1" id="KW-0812">Transmembrane</keyword>
<keyword evidence="1" id="KW-0472">Membrane</keyword>
<reference evidence="2" key="1">
    <citation type="submission" date="2020-10" db="EMBL/GenBank/DDBJ databases">
        <authorList>
            <person name="Gilroy R."/>
        </authorList>
    </citation>
    <scope>NUCLEOTIDE SEQUENCE</scope>
    <source>
        <strain evidence="2">ChiSjej2B20-13462</strain>
    </source>
</reference>
<gene>
    <name evidence="2" type="ORF">IAA67_06180</name>
</gene>
<proteinExistence type="predicted"/>
<dbReference type="Proteomes" id="UP000886874">
    <property type="component" value="Unassembled WGS sequence"/>
</dbReference>
<name>A0A9D0Z699_9FIRM</name>
<evidence type="ECO:0000313" key="3">
    <source>
        <dbReference type="Proteomes" id="UP000886874"/>
    </source>
</evidence>
<dbReference type="EMBL" id="DVFN01000091">
    <property type="protein sequence ID" value="HIQ69897.1"/>
    <property type="molecule type" value="Genomic_DNA"/>
</dbReference>